<feature type="compositionally biased region" description="Low complexity" evidence="6">
    <location>
        <begin position="142"/>
        <end position="151"/>
    </location>
</feature>
<dbReference type="InterPro" id="IPR036864">
    <property type="entry name" value="Zn2-C6_fun-type_DNA-bd_sf"/>
</dbReference>
<organism evidence="8 9">
    <name type="scientific">Pseudomicrostroma glucosiphilum</name>
    <dbReference type="NCBI Taxonomy" id="1684307"/>
    <lineage>
        <taxon>Eukaryota</taxon>
        <taxon>Fungi</taxon>
        <taxon>Dikarya</taxon>
        <taxon>Basidiomycota</taxon>
        <taxon>Ustilaginomycotina</taxon>
        <taxon>Exobasidiomycetes</taxon>
        <taxon>Microstromatales</taxon>
        <taxon>Microstromatales incertae sedis</taxon>
        <taxon>Pseudomicrostroma</taxon>
    </lineage>
</organism>
<evidence type="ECO:0000256" key="3">
    <source>
        <dbReference type="ARBA" id="ARBA00023015"/>
    </source>
</evidence>
<dbReference type="InterPro" id="IPR050815">
    <property type="entry name" value="TF_fung"/>
</dbReference>
<dbReference type="SMART" id="SM00066">
    <property type="entry name" value="GAL4"/>
    <property type="match status" value="1"/>
</dbReference>
<dbReference type="GO" id="GO:0008270">
    <property type="term" value="F:zinc ion binding"/>
    <property type="evidence" value="ECO:0007669"/>
    <property type="project" value="InterPro"/>
</dbReference>
<dbReference type="GO" id="GO:0000981">
    <property type="term" value="F:DNA-binding transcription factor activity, RNA polymerase II-specific"/>
    <property type="evidence" value="ECO:0007669"/>
    <property type="project" value="InterPro"/>
</dbReference>
<sequence length="769" mass="81016">MPSHLPFAAGSAPSANGYSSSRSVSSSSAPSGPSTSYPSYSRPALLARQHPPTDYRGQASLAQPPPRDYTAPSHHYLSHTSAHGRHEAPPHHGGQGQSLPASSPSPSSSSDDSNNSSRDVGGNRAASGSRQGPSREGGGSSEGSSVIPSSSATVTHSGRKRKRLQRACVPCHKAKRRCDGGLPCSNCDFSGRSCSYADSHGNAVNPTARAKPPKRHDGHGQADGLDGDDRHSDTSRLGYSSCQHTSPSTAATSVSAPRLVLPDTDSHMSEHLKVYRASAPVNALLPKVFYGKQVPGTLLTLAISCFSSTRISGDISTGDAFAHSARKILIDEDASRQTIYERPTVDVVLTVLLLTMHEASTGKLPKAVSASTITINMIHDLRLHEAGVGAEHFHPAEVARMVCLAYVAELSVTTLAGKPSSLSDTDFLIATSRLAYVAGGDATSGAFLALLRSARVFAAVIDHQRRHRYRLLSADEINDSRRKDSLNIWADSLPPSLAFNDGNLAEVSRILSGHSQSQYSNEDESAWAWAWTMMHCFAEMSVFLLESLPSGSSQRRGAASANLCVLVEALDRATRSSVLSVLPLLFASQARPVAGVSNPASVYLADAQRSLCLIDDEQCRHALAYLGVEDPVVPANRPASAQSRGPTYHAPRNHSSSPSVPRLATLESLSSLPNPSSAGPLRSTSPVSPSVNLLPVSAGPHYTHGGYPPVLPPPPQLVVTDRKGGHLSHSDHRILPPLAALGPAGGVNGTLGSGRLGETMSSGKSWILK</sequence>
<dbReference type="PANTHER" id="PTHR47338">
    <property type="entry name" value="ZN(II)2CYS6 TRANSCRIPTION FACTOR (EUROFUNG)-RELATED"/>
    <property type="match status" value="1"/>
</dbReference>
<comment type="subcellular location">
    <subcellularLocation>
        <location evidence="1">Nucleus</location>
    </subcellularLocation>
</comment>
<dbReference type="PANTHER" id="PTHR47338:SF5">
    <property type="entry name" value="ZN(II)2CYS6 TRANSCRIPTION FACTOR (EUROFUNG)"/>
    <property type="match status" value="1"/>
</dbReference>
<evidence type="ECO:0000313" key="8">
    <source>
        <dbReference type="EMBL" id="PWN20253.1"/>
    </source>
</evidence>
<evidence type="ECO:0000256" key="5">
    <source>
        <dbReference type="ARBA" id="ARBA00023242"/>
    </source>
</evidence>
<protein>
    <recommendedName>
        <fullName evidence="7">Zn(2)-C6 fungal-type domain-containing protein</fullName>
    </recommendedName>
</protein>
<dbReference type="GO" id="GO:0005634">
    <property type="term" value="C:nucleus"/>
    <property type="evidence" value="ECO:0007669"/>
    <property type="project" value="UniProtKB-SubCell"/>
</dbReference>
<keyword evidence="2" id="KW-0479">Metal-binding</keyword>
<reference evidence="8 9" key="1">
    <citation type="journal article" date="2018" name="Mol. Biol. Evol.">
        <title>Broad Genomic Sampling Reveals a Smut Pathogenic Ancestry of the Fungal Clade Ustilaginomycotina.</title>
        <authorList>
            <person name="Kijpornyongpan T."/>
            <person name="Mondo S.J."/>
            <person name="Barry K."/>
            <person name="Sandor L."/>
            <person name="Lee J."/>
            <person name="Lipzen A."/>
            <person name="Pangilinan J."/>
            <person name="LaButti K."/>
            <person name="Hainaut M."/>
            <person name="Henrissat B."/>
            <person name="Grigoriev I.V."/>
            <person name="Spatafora J.W."/>
            <person name="Aime M.C."/>
        </authorList>
    </citation>
    <scope>NUCLEOTIDE SEQUENCE [LARGE SCALE GENOMIC DNA]</scope>
    <source>
        <strain evidence="8 9">MCA 4718</strain>
    </source>
</reference>
<dbReference type="EMBL" id="KZ819328">
    <property type="protein sequence ID" value="PWN20253.1"/>
    <property type="molecule type" value="Genomic_DNA"/>
</dbReference>
<evidence type="ECO:0000259" key="7">
    <source>
        <dbReference type="PROSITE" id="PS50048"/>
    </source>
</evidence>
<dbReference type="Proteomes" id="UP000245942">
    <property type="component" value="Unassembled WGS sequence"/>
</dbReference>
<dbReference type="Gene3D" id="4.10.240.10">
    <property type="entry name" value="Zn(2)-C6 fungal-type DNA-binding domain"/>
    <property type="match status" value="1"/>
</dbReference>
<feature type="compositionally biased region" description="Low complexity" evidence="6">
    <location>
        <begin position="102"/>
        <end position="117"/>
    </location>
</feature>
<dbReference type="CDD" id="cd00067">
    <property type="entry name" value="GAL4"/>
    <property type="match status" value="1"/>
</dbReference>
<dbReference type="OrthoDB" id="2123952at2759"/>
<dbReference type="Pfam" id="PF00172">
    <property type="entry name" value="Zn_clus"/>
    <property type="match status" value="1"/>
</dbReference>
<feature type="region of interest" description="Disordered" evidence="6">
    <location>
        <begin position="636"/>
        <end position="660"/>
    </location>
</feature>
<feature type="compositionally biased region" description="Polar residues" evidence="6">
    <location>
        <begin position="235"/>
        <end position="244"/>
    </location>
</feature>
<evidence type="ECO:0000256" key="1">
    <source>
        <dbReference type="ARBA" id="ARBA00004123"/>
    </source>
</evidence>
<dbReference type="CDD" id="cd12148">
    <property type="entry name" value="fungal_TF_MHR"/>
    <property type="match status" value="1"/>
</dbReference>
<evidence type="ECO:0000256" key="6">
    <source>
        <dbReference type="SAM" id="MobiDB-lite"/>
    </source>
</evidence>
<feature type="region of interest" description="Disordered" evidence="6">
    <location>
        <begin position="1"/>
        <end position="166"/>
    </location>
</feature>
<accession>A0A316U7C8</accession>
<evidence type="ECO:0000313" key="9">
    <source>
        <dbReference type="Proteomes" id="UP000245942"/>
    </source>
</evidence>
<dbReference type="PROSITE" id="PS00463">
    <property type="entry name" value="ZN2_CY6_FUNGAL_1"/>
    <property type="match status" value="1"/>
</dbReference>
<keyword evidence="3" id="KW-0805">Transcription regulation</keyword>
<evidence type="ECO:0000256" key="4">
    <source>
        <dbReference type="ARBA" id="ARBA00023163"/>
    </source>
</evidence>
<gene>
    <name evidence="8" type="ORF">BCV69DRAFT_204300</name>
</gene>
<dbReference type="SUPFAM" id="SSF57701">
    <property type="entry name" value="Zn2/Cys6 DNA-binding domain"/>
    <property type="match status" value="1"/>
</dbReference>
<feature type="compositionally biased region" description="Low complexity" evidence="6">
    <location>
        <begin position="245"/>
        <end position="254"/>
    </location>
</feature>
<keyword evidence="4" id="KW-0804">Transcription</keyword>
<dbReference type="InterPro" id="IPR001138">
    <property type="entry name" value="Zn2Cys6_DnaBD"/>
</dbReference>
<feature type="compositionally biased region" description="Low complexity" evidence="6">
    <location>
        <begin position="14"/>
        <end position="44"/>
    </location>
</feature>
<dbReference type="GeneID" id="37011441"/>
<feature type="domain" description="Zn(2)-C6 fungal-type" evidence="7">
    <location>
        <begin position="167"/>
        <end position="196"/>
    </location>
</feature>
<dbReference type="STRING" id="1684307.A0A316U7C8"/>
<keyword evidence="5" id="KW-0539">Nucleus</keyword>
<dbReference type="RefSeq" id="XP_025347413.1">
    <property type="nucleotide sequence ID" value="XM_025489707.1"/>
</dbReference>
<proteinExistence type="predicted"/>
<feature type="region of interest" description="Disordered" evidence="6">
    <location>
        <begin position="198"/>
        <end position="254"/>
    </location>
</feature>
<dbReference type="AlphaFoldDB" id="A0A316U7C8"/>
<evidence type="ECO:0000256" key="2">
    <source>
        <dbReference type="ARBA" id="ARBA00022723"/>
    </source>
</evidence>
<name>A0A316U7C8_9BASI</name>
<keyword evidence="9" id="KW-1185">Reference proteome</keyword>
<dbReference type="PROSITE" id="PS50048">
    <property type="entry name" value="ZN2_CY6_FUNGAL_2"/>
    <property type="match status" value="1"/>
</dbReference>